<dbReference type="EMBL" id="CAJVQB010013556">
    <property type="protein sequence ID" value="CAG8762895.1"/>
    <property type="molecule type" value="Genomic_DNA"/>
</dbReference>
<accession>A0ABN7VEF9</accession>
<evidence type="ECO:0000313" key="2">
    <source>
        <dbReference type="EMBL" id="CAG8762895.1"/>
    </source>
</evidence>
<protein>
    <submittedName>
        <fullName evidence="2">20787_t:CDS:1</fullName>
    </submittedName>
</protein>
<feature type="region of interest" description="Disordered" evidence="1">
    <location>
        <begin position="1"/>
        <end position="39"/>
    </location>
</feature>
<keyword evidence="3" id="KW-1185">Reference proteome</keyword>
<name>A0ABN7VEF9_GIGMA</name>
<reference evidence="2 3" key="1">
    <citation type="submission" date="2021-06" db="EMBL/GenBank/DDBJ databases">
        <authorList>
            <person name="Kallberg Y."/>
            <person name="Tangrot J."/>
            <person name="Rosling A."/>
        </authorList>
    </citation>
    <scope>NUCLEOTIDE SEQUENCE [LARGE SCALE GENOMIC DNA]</scope>
    <source>
        <strain evidence="2 3">120-4 pot B 10/14</strain>
    </source>
</reference>
<feature type="compositionally biased region" description="Polar residues" evidence="1">
    <location>
        <begin position="1"/>
        <end position="13"/>
    </location>
</feature>
<dbReference type="Proteomes" id="UP000789901">
    <property type="component" value="Unassembled WGS sequence"/>
</dbReference>
<proteinExistence type="predicted"/>
<sequence>MAQDSIEQINSKSNDNEESQSIRSEDDELSNENLNNSVQVEQNKYEFYRKFYTI</sequence>
<gene>
    <name evidence="2" type="ORF">GMARGA_LOCUS17685</name>
</gene>
<organism evidence="2 3">
    <name type="scientific">Gigaspora margarita</name>
    <dbReference type="NCBI Taxonomy" id="4874"/>
    <lineage>
        <taxon>Eukaryota</taxon>
        <taxon>Fungi</taxon>
        <taxon>Fungi incertae sedis</taxon>
        <taxon>Mucoromycota</taxon>
        <taxon>Glomeromycotina</taxon>
        <taxon>Glomeromycetes</taxon>
        <taxon>Diversisporales</taxon>
        <taxon>Gigasporaceae</taxon>
        <taxon>Gigaspora</taxon>
    </lineage>
</organism>
<evidence type="ECO:0000313" key="3">
    <source>
        <dbReference type="Proteomes" id="UP000789901"/>
    </source>
</evidence>
<comment type="caution">
    <text evidence="2">The sequence shown here is derived from an EMBL/GenBank/DDBJ whole genome shotgun (WGS) entry which is preliminary data.</text>
</comment>
<evidence type="ECO:0000256" key="1">
    <source>
        <dbReference type="SAM" id="MobiDB-lite"/>
    </source>
</evidence>